<dbReference type="InterPro" id="IPR029058">
    <property type="entry name" value="AB_hydrolase_fold"/>
</dbReference>
<organism evidence="3 4">
    <name type="scientific">Inhella proteolytica</name>
    <dbReference type="NCBI Taxonomy" id="2795029"/>
    <lineage>
        <taxon>Bacteria</taxon>
        <taxon>Pseudomonadati</taxon>
        <taxon>Pseudomonadota</taxon>
        <taxon>Betaproteobacteria</taxon>
        <taxon>Burkholderiales</taxon>
        <taxon>Sphaerotilaceae</taxon>
        <taxon>Inhella</taxon>
    </lineage>
</organism>
<comment type="caution">
    <text evidence="3">The sequence shown here is derived from an EMBL/GenBank/DDBJ whole genome shotgun (WGS) entry which is preliminary data.</text>
</comment>
<feature type="chain" id="PRO_5037403399" evidence="1">
    <location>
        <begin position="23"/>
        <end position="283"/>
    </location>
</feature>
<dbReference type="EMBL" id="JAEDAK010000005">
    <property type="protein sequence ID" value="MBH9576943.1"/>
    <property type="molecule type" value="Genomic_DNA"/>
</dbReference>
<evidence type="ECO:0000259" key="2">
    <source>
        <dbReference type="Pfam" id="PF00561"/>
    </source>
</evidence>
<feature type="signal peptide" evidence="1">
    <location>
        <begin position="1"/>
        <end position="22"/>
    </location>
</feature>
<dbReference type="Gene3D" id="3.40.50.1820">
    <property type="entry name" value="alpha/beta hydrolase"/>
    <property type="match status" value="1"/>
</dbReference>
<dbReference type="GO" id="GO:0016787">
    <property type="term" value="F:hydrolase activity"/>
    <property type="evidence" value="ECO:0007669"/>
    <property type="project" value="UniProtKB-KW"/>
</dbReference>
<reference evidence="3" key="1">
    <citation type="submission" date="2020-12" db="EMBL/GenBank/DDBJ databases">
        <title>The genome sequence of Inhella sp. 1Y17.</title>
        <authorList>
            <person name="Liu Y."/>
        </authorList>
    </citation>
    <scope>NUCLEOTIDE SEQUENCE</scope>
    <source>
        <strain evidence="3">1Y17</strain>
    </source>
</reference>
<accession>A0A931J393</accession>
<protein>
    <submittedName>
        <fullName evidence="3">Alpha/beta hydrolase</fullName>
    </submittedName>
</protein>
<dbReference type="AlphaFoldDB" id="A0A931J393"/>
<dbReference type="PRINTS" id="PR00111">
    <property type="entry name" value="ABHYDROLASE"/>
</dbReference>
<gene>
    <name evidence="3" type="ORF">I7X39_08495</name>
</gene>
<feature type="domain" description="AB hydrolase-1" evidence="2">
    <location>
        <begin position="51"/>
        <end position="166"/>
    </location>
</feature>
<proteinExistence type="predicted"/>
<keyword evidence="4" id="KW-1185">Reference proteome</keyword>
<evidence type="ECO:0000313" key="3">
    <source>
        <dbReference type="EMBL" id="MBH9576943.1"/>
    </source>
</evidence>
<evidence type="ECO:0000313" key="4">
    <source>
        <dbReference type="Proteomes" id="UP000613266"/>
    </source>
</evidence>
<dbReference type="SUPFAM" id="SSF53474">
    <property type="entry name" value="alpha/beta-Hydrolases"/>
    <property type="match status" value="1"/>
</dbReference>
<name>A0A931J393_9BURK</name>
<dbReference type="InterPro" id="IPR000073">
    <property type="entry name" value="AB_hydrolase_1"/>
</dbReference>
<keyword evidence="1" id="KW-0732">Signal</keyword>
<dbReference type="Proteomes" id="UP000613266">
    <property type="component" value="Unassembled WGS sequence"/>
</dbReference>
<dbReference type="InterPro" id="IPR050471">
    <property type="entry name" value="AB_hydrolase"/>
</dbReference>
<evidence type="ECO:0000256" key="1">
    <source>
        <dbReference type="SAM" id="SignalP"/>
    </source>
</evidence>
<dbReference type="PANTHER" id="PTHR43433">
    <property type="entry name" value="HYDROLASE, ALPHA/BETA FOLD FAMILY PROTEIN"/>
    <property type="match status" value="1"/>
</dbReference>
<keyword evidence="3" id="KW-0378">Hydrolase</keyword>
<dbReference type="PANTHER" id="PTHR43433:SF5">
    <property type="entry name" value="AB HYDROLASE-1 DOMAIN-CONTAINING PROTEIN"/>
    <property type="match status" value="1"/>
</dbReference>
<dbReference type="Pfam" id="PF00561">
    <property type="entry name" value="Abhydrolase_1"/>
    <property type="match status" value="1"/>
</dbReference>
<sequence>MKLLHPTFGLLLTLALAPLAQAVEPARTEARQRVGAHELSWECRGSGPQTVVLVAGMGLDVRATFRNTYRHFPVEGVRLCLYDRAGVGQSSPLPAARPLQALSDELAGLAQALNWGPMVLVAHSFGGLVARSFALDHPEQVRGIVFVDAVHESWWSGLQQALSPAGWQLMQNIIRWERDVHAHEDFAEAVQSLQARRRPLPLPITVLSRGIPHTQLRQARFSYADVDAYNASWDVAQARLAQESSDTRQRRMHYASHLFDEQDPWLVIEEIQTLLQRLPARAD</sequence>
<dbReference type="RefSeq" id="WP_198110614.1">
    <property type="nucleotide sequence ID" value="NZ_JAEDAK010000005.1"/>
</dbReference>